<proteinExistence type="predicted"/>
<comment type="caution">
    <text evidence="2">The sequence shown here is derived from an EMBL/GenBank/DDBJ whole genome shotgun (WGS) entry which is preliminary data.</text>
</comment>
<accession>A0A2I1CJG9</accession>
<keyword evidence="3" id="KW-1185">Reference proteome</keyword>
<keyword evidence="1" id="KW-0812">Transmembrane</keyword>
<dbReference type="GeneID" id="36530599"/>
<dbReference type="Proteomes" id="UP000234474">
    <property type="component" value="Unassembled WGS sequence"/>
</dbReference>
<keyword evidence="1" id="KW-1133">Transmembrane helix</keyword>
<protein>
    <submittedName>
        <fullName evidence="2">Uncharacterized protein</fullName>
    </submittedName>
</protein>
<organism evidence="2 3">
    <name type="scientific">Aspergillus novofumigatus (strain IBT 16806)</name>
    <dbReference type="NCBI Taxonomy" id="1392255"/>
    <lineage>
        <taxon>Eukaryota</taxon>
        <taxon>Fungi</taxon>
        <taxon>Dikarya</taxon>
        <taxon>Ascomycota</taxon>
        <taxon>Pezizomycotina</taxon>
        <taxon>Eurotiomycetes</taxon>
        <taxon>Eurotiomycetidae</taxon>
        <taxon>Eurotiales</taxon>
        <taxon>Aspergillaceae</taxon>
        <taxon>Aspergillus</taxon>
        <taxon>Aspergillus subgen. Fumigati</taxon>
    </lineage>
</organism>
<evidence type="ECO:0000313" key="2">
    <source>
        <dbReference type="EMBL" id="PKX97760.1"/>
    </source>
</evidence>
<feature type="transmembrane region" description="Helical" evidence="1">
    <location>
        <begin position="303"/>
        <end position="322"/>
    </location>
</feature>
<gene>
    <name evidence="2" type="ORF">P174DRAFT_385755</name>
</gene>
<keyword evidence="1" id="KW-0472">Membrane</keyword>
<dbReference type="OrthoDB" id="5428890at2759"/>
<dbReference type="RefSeq" id="XP_024686355.1">
    <property type="nucleotide sequence ID" value="XM_024823274.1"/>
</dbReference>
<reference evidence="3" key="1">
    <citation type="journal article" date="2018" name="Proc. Natl. Acad. Sci. U.S.A.">
        <title>Linking secondary metabolites to gene clusters through genome sequencing of six diverse Aspergillus species.</title>
        <authorList>
            <person name="Kaerboelling I."/>
            <person name="Vesth T.C."/>
            <person name="Frisvad J.C."/>
            <person name="Nybo J.L."/>
            <person name="Theobald S."/>
            <person name="Kuo A."/>
            <person name="Bowyer P."/>
            <person name="Matsuda Y."/>
            <person name="Mondo S."/>
            <person name="Lyhne E.K."/>
            <person name="Kogle M.E."/>
            <person name="Clum A."/>
            <person name="Lipzen A."/>
            <person name="Salamov A."/>
            <person name="Ngan C.Y."/>
            <person name="Daum C."/>
            <person name="Chiniquy J."/>
            <person name="Barry K."/>
            <person name="LaButti K."/>
            <person name="Haridas S."/>
            <person name="Simmons B.A."/>
            <person name="Magnuson J.K."/>
            <person name="Mortensen U.H."/>
            <person name="Larsen T.O."/>
            <person name="Grigoriev I.V."/>
            <person name="Baker S.E."/>
            <person name="Andersen M.R."/>
        </authorList>
    </citation>
    <scope>NUCLEOTIDE SEQUENCE [LARGE SCALE GENOMIC DNA]</scope>
    <source>
        <strain evidence="3">IBT 16806</strain>
    </source>
</reference>
<sequence length="338" mass="38426">MASIDDSIFSEPPAATTKHLIAERLWGPQPIVQQFSNGVRSDEIALDAYFRFYIASCARTLHYSGGHMSVQTHRQLMDIVQQLRSGCSRDIIRNSLSPPDSLSRADATIDLAAQLLLMLNFTSPQYAISGTEQVLWAEGALESSVHLHFSSGPTLIDAAVTLDAEFTGYNIEKVADIEIFWTDNLADHLRLIEGETKVAIFHHVTFLECQKHSMLPSDLVKETLRTISLLFPEGDKKTARKYRSNAEIDGRILRCGQLHGAQRDINFFFYWKDRLVMLKQKYDGTHPKTINQWWWDRRNGVQWYTFWVAILILILTTFFGLVQSVEGALQVYKAFVPG</sequence>
<dbReference type="OMA" id="YTFWVAV"/>
<name>A0A2I1CJG9_ASPN1</name>
<dbReference type="AlphaFoldDB" id="A0A2I1CJG9"/>
<evidence type="ECO:0000313" key="3">
    <source>
        <dbReference type="Proteomes" id="UP000234474"/>
    </source>
</evidence>
<dbReference type="VEuPathDB" id="FungiDB:P174DRAFT_385755"/>
<dbReference type="EMBL" id="MSZS01000002">
    <property type="protein sequence ID" value="PKX97760.1"/>
    <property type="molecule type" value="Genomic_DNA"/>
</dbReference>
<evidence type="ECO:0000256" key="1">
    <source>
        <dbReference type="SAM" id="Phobius"/>
    </source>
</evidence>